<reference evidence="2 3" key="1">
    <citation type="submission" date="2024-02" db="EMBL/GenBank/DDBJ databases">
        <title>High-quality chromosome-scale genome assembly of Pensacola bahiagrass (Paspalum notatum Flugge var. saurae).</title>
        <authorList>
            <person name="Vega J.M."/>
            <person name="Podio M."/>
            <person name="Orjuela J."/>
            <person name="Siena L.A."/>
            <person name="Pessino S.C."/>
            <person name="Combes M.C."/>
            <person name="Mariac C."/>
            <person name="Albertini E."/>
            <person name="Pupilli F."/>
            <person name="Ortiz J.P.A."/>
            <person name="Leblanc O."/>
        </authorList>
    </citation>
    <scope>NUCLEOTIDE SEQUENCE [LARGE SCALE GENOMIC DNA]</scope>
    <source>
        <strain evidence="2">R1</strain>
        <tissue evidence="2">Leaf</tissue>
    </source>
</reference>
<evidence type="ECO:0000259" key="1">
    <source>
        <dbReference type="Pfam" id="PF13963"/>
    </source>
</evidence>
<dbReference type="EMBL" id="CP144753">
    <property type="protein sequence ID" value="WVZ94413.1"/>
    <property type="molecule type" value="Genomic_DNA"/>
</dbReference>
<dbReference type="Proteomes" id="UP001341281">
    <property type="component" value="Chromosome 09"/>
</dbReference>
<feature type="domain" description="Transposase-associated" evidence="1">
    <location>
        <begin position="3"/>
        <end position="79"/>
    </location>
</feature>
<protein>
    <recommendedName>
        <fullName evidence="1">Transposase-associated domain-containing protein</fullName>
    </recommendedName>
</protein>
<accession>A0AAQ3UKR2</accession>
<dbReference type="AlphaFoldDB" id="A0AAQ3UKR2"/>
<gene>
    <name evidence="2" type="ORF">U9M48_040306</name>
</gene>
<dbReference type="InterPro" id="IPR029480">
    <property type="entry name" value="Transpos_assoc"/>
</dbReference>
<dbReference type="Pfam" id="PF13963">
    <property type="entry name" value="Transpos_assoc"/>
    <property type="match status" value="1"/>
</dbReference>
<keyword evidence="3" id="KW-1185">Reference proteome</keyword>
<organism evidence="2 3">
    <name type="scientific">Paspalum notatum var. saurae</name>
    <dbReference type="NCBI Taxonomy" id="547442"/>
    <lineage>
        <taxon>Eukaryota</taxon>
        <taxon>Viridiplantae</taxon>
        <taxon>Streptophyta</taxon>
        <taxon>Embryophyta</taxon>
        <taxon>Tracheophyta</taxon>
        <taxon>Spermatophyta</taxon>
        <taxon>Magnoliopsida</taxon>
        <taxon>Liliopsida</taxon>
        <taxon>Poales</taxon>
        <taxon>Poaceae</taxon>
        <taxon>PACMAD clade</taxon>
        <taxon>Panicoideae</taxon>
        <taxon>Andropogonodae</taxon>
        <taxon>Paspaleae</taxon>
        <taxon>Paspalinae</taxon>
        <taxon>Paspalum</taxon>
    </lineage>
</organism>
<proteinExistence type="predicted"/>
<evidence type="ECO:0000313" key="2">
    <source>
        <dbReference type="EMBL" id="WVZ94413.1"/>
    </source>
</evidence>
<name>A0AAQ3UKR2_PASNO</name>
<sequence length="168" mass="19244">MDRAWMYDWQRPEKNFRDELEKFIEAAKKDAMIKGVPHICCPCKKCKNLEVYSDPVTIRSHVIVHGFVTDYYIWTHHGEEDSSGVGMDRTDQDTSEFIVQDQNMDDLEEFFDADDLQMLDSRGDGRDAGYCEPVPSCSIDNMCFGEEMLMLCTGGLSAGQVRTVCSWD</sequence>
<evidence type="ECO:0000313" key="3">
    <source>
        <dbReference type="Proteomes" id="UP001341281"/>
    </source>
</evidence>